<evidence type="ECO:0000313" key="3">
    <source>
        <dbReference type="Proteomes" id="UP000675409"/>
    </source>
</evidence>
<accession>A0ABS1LIC0</accession>
<dbReference type="RefSeq" id="WP_201845730.1">
    <property type="nucleotide sequence ID" value="NZ_JABBYC010000006.1"/>
</dbReference>
<reference evidence="2 3" key="1">
    <citation type="journal article" date="2021" name="Arch. Microbiol.">
        <title>Myceligenerans indicum sp. nov., an actinobacterium isolated from mangrove sediment of Sundarbans, India.</title>
        <authorList>
            <person name="Asha K."/>
            <person name="Bhadury P."/>
        </authorList>
    </citation>
    <scope>NUCLEOTIDE SEQUENCE [LARGE SCALE GENOMIC DNA]</scope>
    <source>
        <strain evidence="2 3">I2</strain>
    </source>
</reference>
<keyword evidence="1" id="KW-1133">Transmembrane helix</keyword>
<feature type="transmembrane region" description="Helical" evidence="1">
    <location>
        <begin position="56"/>
        <end position="83"/>
    </location>
</feature>
<dbReference type="Proteomes" id="UP000675409">
    <property type="component" value="Unassembled WGS sequence"/>
</dbReference>
<comment type="caution">
    <text evidence="2">The sequence shown here is derived from an EMBL/GenBank/DDBJ whole genome shotgun (WGS) entry which is preliminary data.</text>
</comment>
<evidence type="ECO:0000256" key="1">
    <source>
        <dbReference type="SAM" id="Phobius"/>
    </source>
</evidence>
<proteinExistence type="predicted"/>
<name>A0ABS1LIC0_9MICO</name>
<feature type="transmembrane region" description="Helical" evidence="1">
    <location>
        <begin position="21"/>
        <end position="44"/>
    </location>
</feature>
<evidence type="ECO:0000313" key="2">
    <source>
        <dbReference type="EMBL" id="MBL0885893.1"/>
    </source>
</evidence>
<dbReference type="EMBL" id="JABBYC010000006">
    <property type="protein sequence ID" value="MBL0885893.1"/>
    <property type="molecule type" value="Genomic_DNA"/>
</dbReference>
<gene>
    <name evidence="2" type="ORF">HGK34_06320</name>
</gene>
<organism evidence="2 3">
    <name type="scientific">Myceligenerans indicum</name>
    <dbReference type="NCBI Taxonomy" id="2593663"/>
    <lineage>
        <taxon>Bacteria</taxon>
        <taxon>Bacillati</taxon>
        <taxon>Actinomycetota</taxon>
        <taxon>Actinomycetes</taxon>
        <taxon>Micrococcales</taxon>
        <taxon>Promicromonosporaceae</taxon>
        <taxon>Myceligenerans</taxon>
    </lineage>
</organism>
<keyword evidence="1" id="KW-0812">Transmembrane</keyword>
<sequence length="142" mass="15649">MVNQWNPQMERERLSGPSASTLGAWGFGTALGVIIIGAALLVAMSVSGLGYLEHPALTLLMILWVLDGVGAISFLWMTFYWALPRERRAGYSTSPREGADLDYVDSKTGGVIRCAGEERIDSHEEVRRIRLIREAHAMGTKE</sequence>
<keyword evidence="3" id="KW-1185">Reference proteome</keyword>
<keyword evidence="1" id="KW-0472">Membrane</keyword>
<protein>
    <submittedName>
        <fullName evidence="2">Uncharacterized protein</fullName>
    </submittedName>
</protein>